<evidence type="ECO:0000259" key="18">
    <source>
        <dbReference type="PROSITE" id="PS50011"/>
    </source>
</evidence>
<dbReference type="FunFam" id="1.10.510.10:FF:000146">
    <property type="entry name" value="LRR receptor-like serine/threonine-protein kinase IOS1"/>
    <property type="match status" value="1"/>
</dbReference>
<keyword evidence="11 16" id="KW-0472">Membrane</keyword>
<name>A0A8T3A8Z8_DENNO</name>
<dbReference type="Pfam" id="PF00560">
    <property type="entry name" value="LRR_1"/>
    <property type="match status" value="2"/>
</dbReference>
<evidence type="ECO:0000256" key="15">
    <source>
        <dbReference type="ARBA" id="ARBA00048679"/>
    </source>
</evidence>
<dbReference type="SMR" id="A0A8T3A8Z8"/>
<keyword evidence="13" id="KW-0325">Glycoprotein</keyword>
<evidence type="ECO:0000256" key="7">
    <source>
        <dbReference type="ARBA" id="ARBA00022729"/>
    </source>
</evidence>
<dbReference type="GO" id="GO:0004674">
    <property type="term" value="F:protein serine/threonine kinase activity"/>
    <property type="evidence" value="ECO:0007669"/>
    <property type="project" value="UniProtKB-KW"/>
</dbReference>
<reference evidence="19" key="1">
    <citation type="journal article" date="2022" name="Front. Genet.">
        <title>Chromosome-Scale Assembly of the Dendrobium nobile Genome Provides Insights Into the Molecular Mechanism of the Biosynthesis of the Medicinal Active Ingredient of Dendrobium.</title>
        <authorList>
            <person name="Xu Q."/>
            <person name="Niu S.-C."/>
            <person name="Li K.-L."/>
            <person name="Zheng P.-J."/>
            <person name="Zhang X.-J."/>
            <person name="Jia Y."/>
            <person name="Liu Y."/>
            <person name="Niu Y.-X."/>
            <person name="Yu L.-H."/>
            <person name="Chen D.-F."/>
            <person name="Zhang G.-Q."/>
        </authorList>
    </citation>
    <scope>NUCLEOTIDE SEQUENCE</scope>
    <source>
        <tissue evidence="19">Leaf</tissue>
    </source>
</reference>
<evidence type="ECO:0000256" key="2">
    <source>
        <dbReference type="ARBA" id="ARBA00012513"/>
    </source>
</evidence>
<evidence type="ECO:0000256" key="14">
    <source>
        <dbReference type="ARBA" id="ARBA00047899"/>
    </source>
</evidence>
<keyword evidence="7 17" id="KW-0732">Signal</keyword>
<dbReference type="SMART" id="SM00220">
    <property type="entry name" value="S_TKc"/>
    <property type="match status" value="1"/>
</dbReference>
<keyword evidence="9" id="KW-0808">Transferase</keyword>
<feature type="domain" description="Protein kinase" evidence="18">
    <location>
        <begin position="614"/>
        <end position="888"/>
    </location>
</feature>
<dbReference type="Pfam" id="PF07714">
    <property type="entry name" value="PK_Tyr_Ser-Thr"/>
    <property type="match status" value="1"/>
</dbReference>
<keyword evidence="10 16" id="KW-1133">Transmembrane helix</keyword>
<dbReference type="InterPro" id="IPR024788">
    <property type="entry name" value="Malectin-like_Carb-bd_dom"/>
</dbReference>
<keyword evidence="8" id="KW-0677">Repeat</keyword>
<feature type="chain" id="PRO_5035949393" description="non-specific serine/threonine protein kinase" evidence="17">
    <location>
        <begin position="21"/>
        <end position="934"/>
    </location>
</feature>
<evidence type="ECO:0000256" key="6">
    <source>
        <dbReference type="ARBA" id="ARBA00022692"/>
    </source>
</evidence>
<dbReference type="InterPro" id="IPR011009">
    <property type="entry name" value="Kinase-like_dom_sf"/>
</dbReference>
<comment type="subcellular location">
    <subcellularLocation>
        <location evidence="1">Membrane</location>
        <topology evidence="1">Single-pass membrane protein</topology>
    </subcellularLocation>
</comment>
<dbReference type="InterPro" id="IPR008271">
    <property type="entry name" value="Ser/Thr_kinase_AS"/>
</dbReference>
<dbReference type="Gene3D" id="1.10.510.10">
    <property type="entry name" value="Transferase(Phosphotransferase) domain 1"/>
    <property type="match status" value="1"/>
</dbReference>
<evidence type="ECO:0000256" key="16">
    <source>
        <dbReference type="SAM" id="Phobius"/>
    </source>
</evidence>
<keyword evidence="9" id="KW-0418">Kinase</keyword>
<keyword evidence="20" id="KW-1185">Reference proteome</keyword>
<evidence type="ECO:0000313" key="20">
    <source>
        <dbReference type="Proteomes" id="UP000829196"/>
    </source>
</evidence>
<dbReference type="InterPro" id="IPR001245">
    <property type="entry name" value="Ser-Thr/Tyr_kinase_cat_dom"/>
</dbReference>
<keyword evidence="3" id="KW-0723">Serine/threonine-protein kinase</keyword>
<comment type="catalytic activity">
    <reaction evidence="15">
        <text>L-seryl-[protein] + ATP = O-phospho-L-seryl-[protein] + ADP + H(+)</text>
        <dbReference type="Rhea" id="RHEA:17989"/>
        <dbReference type="Rhea" id="RHEA-COMP:9863"/>
        <dbReference type="Rhea" id="RHEA-COMP:11604"/>
        <dbReference type="ChEBI" id="CHEBI:15378"/>
        <dbReference type="ChEBI" id="CHEBI:29999"/>
        <dbReference type="ChEBI" id="CHEBI:30616"/>
        <dbReference type="ChEBI" id="CHEBI:83421"/>
        <dbReference type="ChEBI" id="CHEBI:456216"/>
        <dbReference type="EC" id="2.7.11.1"/>
    </reaction>
</comment>
<dbReference type="SUPFAM" id="SSF56112">
    <property type="entry name" value="Protein kinase-like (PK-like)"/>
    <property type="match status" value="1"/>
</dbReference>
<protein>
    <recommendedName>
        <fullName evidence="2">non-specific serine/threonine protein kinase</fullName>
        <ecNumber evidence="2">2.7.11.1</ecNumber>
    </recommendedName>
</protein>
<dbReference type="FunFam" id="3.80.10.10:FF:000041">
    <property type="entry name" value="LRR receptor-like serine/threonine-protein kinase ERECTA"/>
    <property type="match status" value="1"/>
</dbReference>
<evidence type="ECO:0000256" key="1">
    <source>
        <dbReference type="ARBA" id="ARBA00004167"/>
    </source>
</evidence>
<keyword evidence="5" id="KW-0433">Leucine-rich repeat</keyword>
<evidence type="ECO:0000256" key="12">
    <source>
        <dbReference type="ARBA" id="ARBA00023170"/>
    </source>
</evidence>
<dbReference type="EC" id="2.7.11.1" evidence="2"/>
<dbReference type="SUPFAM" id="SSF52058">
    <property type="entry name" value="L domain-like"/>
    <property type="match status" value="1"/>
</dbReference>
<evidence type="ECO:0000256" key="8">
    <source>
        <dbReference type="ARBA" id="ARBA00022737"/>
    </source>
</evidence>
<dbReference type="Pfam" id="PF12819">
    <property type="entry name" value="Malectin_like"/>
    <property type="match status" value="1"/>
</dbReference>
<dbReference type="PANTHER" id="PTHR45631">
    <property type="entry name" value="OS07G0107800 PROTEIN-RELATED"/>
    <property type="match status" value="1"/>
</dbReference>
<feature type="signal peptide" evidence="17">
    <location>
        <begin position="1"/>
        <end position="20"/>
    </location>
</feature>
<proteinExistence type="predicted"/>
<keyword evidence="12" id="KW-0675">Receptor</keyword>
<gene>
    <name evidence="19" type="ORF">KFK09_026946</name>
</gene>
<dbReference type="Gene3D" id="3.30.200.20">
    <property type="entry name" value="Phosphorylase Kinase, domain 1"/>
    <property type="match status" value="1"/>
</dbReference>
<evidence type="ECO:0000256" key="13">
    <source>
        <dbReference type="ARBA" id="ARBA00023180"/>
    </source>
</evidence>
<organism evidence="19 20">
    <name type="scientific">Dendrobium nobile</name>
    <name type="common">Orchid</name>
    <dbReference type="NCBI Taxonomy" id="94219"/>
    <lineage>
        <taxon>Eukaryota</taxon>
        <taxon>Viridiplantae</taxon>
        <taxon>Streptophyta</taxon>
        <taxon>Embryophyta</taxon>
        <taxon>Tracheophyta</taxon>
        <taxon>Spermatophyta</taxon>
        <taxon>Magnoliopsida</taxon>
        <taxon>Liliopsida</taxon>
        <taxon>Asparagales</taxon>
        <taxon>Orchidaceae</taxon>
        <taxon>Epidendroideae</taxon>
        <taxon>Malaxideae</taxon>
        <taxon>Dendrobiinae</taxon>
        <taxon>Dendrobium</taxon>
    </lineage>
</organism>
<comment type="caution">
    <text evidence="19">The sequence shown here is derived from an EMBL/GenBank/DDBJ whole genome shotgun (WGS) entry which is preliminary data.</text>
</comment>
<keyword evidence="6 16" id="KW-0812">Transmembrane</keyword>
<dbReference type="OrthoDB" id="1111193at2759"/>
<dbReference type="Gene3D" id="3.80.10.10">
    <property type="entry name" value="Ribonuclease Inhibitor"/>
    <property type="match status" value="1"/>
</dbReference>
<dbReference type="GO" id="GO:0005524">
    <property type="term" value="F:ATP binding"/>
    <property type="evidence" value="ECO:0007669"/>
    <property type="project" value="InterPro"/>
</dbReference>
<dbReference type="Proteomes" id="UP000829196">
    <property type="component" value="Unassembled WGS sequence"/>
</dbReference>
<evidence type="ECO:0000256" key="3">
    <source>
        <dbReference type="ARBA" id="ARBA00022527"/>
    </source>
</evidence>
<dbReference type="AlphaFoldDB" id="A0A8T3A8Z8"/>
<evidence type="ECO:0000256" key="4">
    <source>
        <dbReference type="ARBA" id="ARBA00022553"/>
    </source>
</evidence>
<evidence type="ECO:0000256" key="10">
    <source>
        <dbReference type="ARBA" id="ARBA00022989"/>
    </source>
</evidence>
<evidence type="ECO:0000256" key="5">
    <source>
        <dbReference type="ARBA" id="ARBA00022614"/>
    </source>
</evidence>
<dbReference type="PANTHER" id="PTHR45631:SF19">
    <property type="entry name" value="PROTEIN KINASE DOMAIN-CONTAINING PROTEIN"/>
    <property type="match status" value="1"/>
</dbReference>
<dbReference type="InterPro" id="IPR000719">
    <property type="entry name" value="Prot_kinase_dom"/>
</dbReference>
<dbReference type="InterPro" id="IPR001611">
    <property type="entry name" value="Leu-rich_rpt"/>
</dbReference>
<evidence type="ECO:0000256" key="11">
    <source>
        <dbReference type="ARBA" id="ARBA00023136"/>
    </source>
</evidence>
<sequence>MGFLYSKLAFLIILIPTSLAQIEEFVSIDCASKSNYSDSKTGLVWVSDWTFIRLGSVAEVKTENEISPQYKFYRYFPADNKKYCYTLNTTARRRYLVRATFLYGDSYPGSSYPMFQLYLDTTLWATITVNDGSRVYVEEMIIRAQSTSFQVCLCCTSTGYPFISTLELRPLNLSMYFTSYEESFFLKVAARINFGSFSADPIRYPDDPYDRIWESDLDKRQNYLVGMAPGTVNVSTSKNVMANSREFPPVKVMQTAVVGTRGSLSYRLDLEGFPGNARAYAYLAEIEDLGKNETRKFIMKQPNVPGYDNVIVNIAENAHGSYALYEPSYMNVSLDFVLSFLFSKTRDSTRGPLLNAIEISKYVQIIPKTDVQDVAVLNAFCSLASIGDWRYDNGDPCIPAAWDWVNCSSAMPLRITKIALSNKNLKGFIPSEIKQIDQLEELWLDGNVLNGPIPDMSNLMILKILHLENNRLNGQLPAYFGELPNLQELYIQNNNFTGEIPHALLTKKFLFKYDGNPGLNLPRRRKNELAIVLATTIGAFATFVVLLVLGCFWLLRARQRKPEKSDNREKNNSLRIMSRTSTPYPLVGSTSLAIDEGLDVAYCITFSAIKEATGGFSKKIGEGSYGPVYYGKMEGKEIAVKVSADLSSHGAQQFINEVTLLSRIHHKSLVSFIGYCQEESNKILVYEYVHNGSLRDHMHDSVKKTNLDWLSRLLIAEDAAKGLTYLHNGCNPAIIHRDVKTSNILLDINMRAKVSDFGLSKQATDNSLTHISSVARGTVGYVDPEYCASQQLTDKSDVYSFGVVLLELISGKKPISVQDYGVDWNIVHWARSLISEGDITSLVDPCLVGTFKIESLWRIAEIAILSVQIHGTSRPKMQEVELAIHDAINIEMGSKDKTTHASSTASSDHVRFSSMPFDFMSSNFQNNINFPSLR</sequence>
<feature type="transmembrane region" description="Helical" evidence="16">
    <location>
        <begin position="529"/>
        <end position="555"/>
    </location>
</feature>
<accession>A0A8T3A8Z8</accession>
<dbReference type="PROSITE" id="PS00108">
    <property type="entry name" value="PROTEIN_KINASE_ST"/>
    <property type="match status" value="1"/>
</dbReference>
<evidence type="ECO:0000256" key="9">
    <source>
        <dbReference type="ARBA" id="ARBA00022777"/>
    </source>
</evidence>
<dbReference type="EMBL" id="JAGYWB010000018">
    <property type="protein sequence ID" value="KAI0492670.1"/>
    <property type="molecule type" value="Genomic_DNA"/>
</dbReference>
<keyword evidence="4" id="KW-0597">Phosphoprotein</keyword>
<comment type="catalytic activity">
    <reaction evidence="14">
        <text>L-threonyl-[protein] + ATP = O-phospho-L-threonyl-[protein] + ADP + H(+)</text>
        <dbReference type="Rhea" id="RHEA:46608"/>
        <dbReference type="Rhea" id="RHEA-COMP:11060"/>
        <dbReference type="Rhea" id="RHEA-COMP:11605"/>
        <dbReference type="ChEBI" id="CHEBI:15378"/>
        <dbReference type="ChEBI" id="CHEBI:30013"/>
        <dbReference type="ChEBI" id="CHEBI:30616"/>
        <dbReference type="ChEBI" id="CHEBI:61977"/>
        <dbReference type="ChEBI" id="CHEBI:456216"/>
        <dbReference type="EC" id="2.7.11.1"/>
    </reaction>
</comment>
<evidence type="ECO:0000313" key="19">
    <source>
        <dbReference type="EMBL" id="KAI0492670.1"/>
    </source>
</evidence>
<dbReference type="PROSITE" id="PS50011">
    <property type="entry name" value="PROTEIN_KINASE_DOM"/>
    <property type="match status" value="1"/>
</dbReference>
<evidence type="ECO:0000256" key="17">
    <source>
        <dbReference type="SAM" id="SignalP"/>
    </source>
</evidence>
<dbReference type="InterPro" id="IPR032675">
    <property type="entry name" value="LRR_dom_sf"/>
</dbReference>
<dbReference type="GO" id="GO:0016020">
    <property type="term" value="C:membrane"/>
    <property type="evidence" value="ECO:0007669"/>
    <property type="project" value="UniProtKB-SubCell"/>
</dbReference>